<keyword evidence="3" id="KW-1185">Reference proteome</keyword>
<dbReference type="PROSITE" id="PS50943">
    <property type="entry name" value="HTH_CROC1"/>
    <property type="match status" value="1"/>
</dbReference>
<gene>
    <name evidence="2" type="ORF">SAMN05443668_107390</name>
</gene>
<dbReference type="RefSeq" id="WP_084741656.1">
    <property type="nucleotide sequence ID" value="NZ_FRCS01000007.1"/>
</dbReference>
<dbReference type="SUPFAM" id="SSF47413">
    <property type="entry name" value="lambda repressor-like DNA-binding domains"/>
    <property type="match status" value="1"/>
</dbReference>
<protein>
    <submittedName>
        <fullName evidence="2">Helix-turn-helix domain-containing protein</fullName>
    </submittedName>
</protein>
<dbReference type="EMBL" id="FRCS01000007">
    <property type="protein sequence ID" value="SHN75827.1"/>
    <property type="molecule type" value="Genomic_DNA"/>
</dbReference>
<organism evidence="2 3">
    <name type="scientific">Cryptosporangium aurantiacum</name>
    <dbReference type="NCBI Taxonomy" id="134849"/>
    <lineage>
        <taxon>Bacteria</taxon>
        <taxon>Bacillati</taxon>
        <taxon>Actinomycetota</taxon>
        <taxon>Actinomycetes</taxon>
        <taxon>Cryptosporangiales</taxon>
        <taxon>Cryptosporangiaceae</taxon>
        <taxon>Cryptosporangium</taxon>
    </lineage>
</organism>
<dbReference type="Gene3D" id="1.10.260.40">
    <property type="entry name" value="lambda repressor-like DNA-binding domains"/>
    <property type="match status" value="1"/>
</dbReference>
<dbReference type="AlphaFoldDB" id="A0A1M7TYR9"/>
<evidence type="ECO:0000259" key="1">
    <source>
        <dbReference type="PROSITE" id="PS50943"/>
    </source>
</evidence>
<dbReference type="InterPro" id="IPR010982">
    <property type="entry name" value="Lambda_DNA-bd_dom_sf"/>
</dbReference>
<dbReference type="InterPro" id="IPR001387">
    <property type="entry name" value="Cro/C1-type_HTH"/>
</dbReference>
<dbReference type="OrthoDB" id="4498779at2"/>
<evidence type="ECO:0000313" key="2">
    <source>
        <dbReference type="EMBL" id="SHN75827.1"/>
    </source>
</evidence>
<accession>A0A1M7TYR9</accession>
<dbReference type="Pfam" id="PF13560">
    <property type="entry name" value="HTH_31"/>
    <property type="match status" value="1"/>
</dbReference>
<dbReference type="Proteomes" id="UP000184440">
    <property type="component" value="Unassembled WGS sequence"/>
</dbReference>
<dbReference type="STRING" id="134849.SAMN05443668_107390"/>
<reference evidence="2 3" key="1">
    <citation type="submission" date="2016-11" db="EMBL/GenBank/DDBJ databases">
        <authorList>
            <person name="Jaros S."/>
            <person name="Januszkiewicz K."/>
            <person name="Wedrychowicz H."/>
        </authorList>
    </citation>
    <scope>NUCLEOTIDE SEQUENCE [LARGE SCALE GENOMIC DNA]</scope>
    <source>
        <strain evidence="2 3">DSM 46144</strain>
    </source>
</reference>
<name>A0A1M7TYR9_9ACTN</name>
<feature type="domain" description="HTH cro/C1-type" evidence="1">
    <location>
        <begin position="14"/>
        <end position="50"/>
    </location>
</feature>
<dbReference type="GO" id="GO:0003677">
    <property type="term" value="F:DNA binding"/>
    <property type="evidence" value="ECO:0007669"/>
    <property type="project" value="InterPro"/>
</dbReference>
<sequence>MESDAALEVFGMALRHLRRDAGLSLRRLGQTAHYDYTRISRVERGEHLPDHSLVTALDEAVGAGGLLCLLRSLIPGPGRDATRAANLSRPMSTFGALCTDEAADMVTVELRTPDGRTVRVSLSRRDFAKLLAGGTFAAFLPAGVIDLDAADRVARVLAEPTRTDPQVIAYFGNALGQHYAADKTLGPRHLVRLVTAEIDVLAELRRSSRPGTSGPLLRVLAQYAEMAGWLYQDAGDITAAMHWSDRASQWAQGVGDQQMVAYMLVRKSNIALRGGDPVDVVELAAAAGRTPGPVSPLLRALAAQQEARGWALLGDADQFQRRLEIAAGLLCDHPGDLDHTAPVYLHHYDLATLEEQSASGWRDCGRADAAVEILERQIIATPPGQRRDYAHQQAKLANALVATASPDPERASEIGLACVPVAAETGSARITGELRTLTRALTTRWPNLVGSRELREALAS</sequence>
<evidence type="ECO:0000313" key="3">
    <source>
        <dbReference type="Proteomes" id="UP000184440"/>
    </source>
</evidence>
<proteinExistence type="predicted"/>
<dbReference type="CDD" id="cd00093">
    <property type="entry name" value="HTH_XRE"/>
    <property type="match status" value="1"/>
</dbReference>